<keyword evidence="2" id="KW-0812">Transmembrane</keyword>
<name>A0ABX9EM95_9GAMM</name>
<sequence>MTANSYLEYFLVLFGWVMNNALWTILGSTGLFALPLLFKVIGVWLKVREEGADEGNKGLLALPRIEHAIYVSFVVMLFCCIPLLPVDISTMKFDTSRAKQCGISVPTPKNSGYSGLVNDFDGRTAQVPIWWYFLHMMSKGTTQAMIASVPCGTQLRQMRFDVQNTKLRDPVLLQEVQEFANQCYSRAYFRLKNSNSQLTDATINSVGWIGSDYFLNTSGYYDYYTSMTPRSQWPYDNTRDSGYTDTGQGGYPTCKTWWSDGSSGLRKRVLETFSESTRKQVQRQFPGQQWEDVALHWIISPRNAGLSGEGVTYMAGADDSASGFSGTLSRFASTVGLGMKQVEALPGFDALKQALPMIQALLQMMIITVIPVLMMFSAYEPKTVVTISFALFALQFITYWWELAGWLDDRLITILYSSLAEYGLASNQPIADFLSSPRDGWIMNLVLGMMYLVFPAFWVGMLSWSGVKIGGVIDSALSAASKMPQQAGNEGGKTTTSALKTVASKGKA</sequence>
<organism evidence="4 5">
    <name type="scientific">Lonsdalea populi</name>
    <dbReference type="NCBI Taxonomy" id="1172565"/>
    <lineage>
        <taxon>Bacteria</taxon>
        <taxon>Pseudomonadati</taxon>
        <taxon>Pseudomonadota</taxon>
        <taxon>Gammaproteobacteria</taxon>
        <taxon>Enterobacterales</taxon>
        <taxon>Pectobacteriaceae</taxon>
        <taxon>Lonsdalea</taxon>
    </lineage>
</organism>
<protein>
    <submittedName>
        <fullName evidence="4">Conjugal transfer protein TraG</fullName>
    </submittedName>
</protein>
<dbReference type="Pfam" id="PF07916">
    <property type="entry name" value="TraG_N"/>
    <property type="match status" value="1"/>
</dbReference>
<evidence type="ECO:0000256" key="2">
    <source>
        <dbReference type="SAM" id="Phobius"/>
    </source>
</evidence>
<evidence type="ECO:0000259" key="3">
    <source>
        <dbReference type="Pfam" id="PF07916"/>
    </source>
</evidence>
<comment type="caution">
    <text evidence="4">The sequence shown here is derived from an EMBL/GenBank/DDBJ whole genome shotgun (WGS) entry which is preliminary data.</text>
</comment>
<feature type="transmembrane region" description="Helical" evidence="2">
    <location>
        <begin position="357"/>
        <end position="376"/>
    </location>
</feature>
<feature type="domain" description="TraG N-terminal Proteobacteria" evidence="3">
    <location>
        <begin position="8"/>
        <end position="481"/>
    </location>
</feature>
<dbReference type="EMBL" id="LUSW01000028">
    <property type="protein sequence ID" value="RAT32510.1"/>
    <property type="molecule type" value="Genomic_DNA"/>
</dbReference>
<dbReference type="Proteomes" id="UP000250186">
    <property type="component" value="Unassembled WGS sequence"/>
</dbReference>
<accession>A0ABX9EM95</accession>
<feature type="transmembrane region" description="Helical" evidence="2">
    <location>
        <begin position="20"/>
        <end position="47"/>
    </location>
</feature>
<feature type="compositionally biased region" description="Polar residues" evidence="1">
    <location>
        <begin position="484"/>
        <end position="499"/>
    </location>
</feature>
<dbReference type="InterPro" id="IPR012931">
    <property type="entry name" value="TraG_N_Proteobacteria"/>
</dbReference>
<keyword evidence="5" id="KW-1185">Reference proteome</keyword>
<proteinExistence type="predicted"/>
<feature type="transmembrane region" description="Helical" evidence="2">
    <location>
        <begin position="68"/>
        <end position="86"/>
    </location>
</feature>
<keyword evidence="2" id="KW-1133">Transmembrane helix</keyword>
<reference evidence="4 5" key="1">
    <citation type="submission" date="2016-02" db="EMBL/GenBank/DDBJ databases">
        <title>Species-wide whole genome sequencing reveals diversity, host range in Lonsdalea quercina.</title>
        <authorList>
            <person name="Li Y."/>
        </authorList>
    </citation>
    <scope>NUCLEOTIDE SEQUENCE [LARGE SCALE GENOMIC DNA]</scope>
    <source>
        <strain evidence="4 5">CFCC 12721</strain>
    </source>
</reference>
<feature type="region of interest" description="Disordered" evidence="1">
    <location>
        <begin position="484"/>
        <end position="508"/>
    </location>
</feature>
<evidence type="ECO:0000256" key="1">
    <source>
        <dbReference type="SAM" id="MobiDB-lite"/>
    </source>
</evidence>
<feature type="transmembrane region" description="Helical" evidence="2">
    <location>
        <begin position="383"/>
        <end position="401"/>
    </location>
</feature>
<feature type="transmembrane region" description="Helical" evidence="2">
    <location>
        <begin position="441"/>
        <end position="459"/>
    </location>
</feature>
<evidence type="ECO:0000313" key="5">
    <source>
        <dbReference type="Proteomes" id="UP000250186"/>
    </source>
</evidence>
<dbReference type="RefSeq" id="WP_112092594.1">
    <property type="nucleotide sequence ID" value="NZ_LUSR01000073.1"/>
</dbReference>
<keyword evidence="2" id="KW-0472">Membrane</keyword>
<evidence type="ECO:0000313" key="4">
    <source>
        <dbReference type="EMBL" id="RAT32510.1"/>
    </source>
</evidence>
<gene>
    <name evidence="4" type="ORF">AU492_12355</name>
</gene>